<sequence>MSLTANAAPRSTAGTDVEIMVMVIGWPRPRKNPPISSAAPEAHKLSMNTGASAMAIVLSQNIAYTLTHNIAYRMYQHIADR</sequence>
<dbReference type="GeneID" id="303183749"/>
<keyword evidence="2" id="KW-1185">Reference proteome</keyword>
<reference evidence="2" key="1">
    <citation type="journal article" date="2010" name="PLoS ONE">
        <title>The Arthrobacter arilaitensis Re117 genome sequence reveals its genetic adaptation to the surface of cheese.</title>
        <authorList>
            <person name="Monnet C."/>
            <person name="Loux V."/>
            <person name="Gibrat J.F."/>
            <person name="Spinnler E."/>
            <person name="Barbe V."/>
            <person name="Vacherie B."/>
            <person name="Gavory F."/>
            <person name="Gourbeyre E."/>
            <person name="Siguier P."/>
            <person name="Chandler M."/>
            <person name="Elleuch R."/>
            <person name="Irlinger F."/>
            <person name="Vallaeys T."/>
        </authorList>
    </citation>
    <scope>NUCLEOTIDE SEQUENCE</scope>
    <source>
        <strain evidence="2">DSM 16368 / CIP 108037 / IAM 15318 / JCM 13566 / Re117</strain>
    </source>
</reference>
<gene>
    <name evidence="1" type="ordered locus">AARI_01260</name>
</gene>
<evidence type="ECO:0000313" key="2">
    <source>
        <dbReference type="Proteomes" id="UP000006878"/>
    </source>
</evidence>
<evidence type="ECO:0000313" key="1">
    <source>
        <dbReference type="EMBL" id="CBT74365.1"/>
    </source>
</evidence>
<dbReference type="RefSeq" id="WP_013347519.1">
    <property type="nucleotide sequence ID" value="NC_014550.1"/>
</dbReference>
<name>A0ABM9PT62_GLUAR</name>
<dbReference type="Proteomes" id="UP000006878">
    <property type="component" value="Chromosome"/>
</dbReference>
<accession>A0ABM9PT62</accession>
<dbReference type="EMBL" id="FQ311875">
    <property type="protein sequence ID" value="CBT74365.1"/>
    <property type="molecule type" value="Genomic_DNA"/>
</dbReference>
<proteinExistence type="predicted"/>
<organism evidence="1 2">
    <name type="scientific">Glutamicibacter arilaitensis (strain DSM 16368 / CIP 108037 / IAM 15318 / JCM 13566 / NCIMB 14258 / Re117)</name>
    <name type="common">Arthrobacter arilaitensis</name>
    <dbReference type="NCBI Taxonomy" id="861360"/>
    <lineage>
        <taxon>Bacteria</taxon>
        <taxon>Bacillati</taxon>
        <taxon>Actinomycetota</taxon>
        <taxon>Actinomycetes</taxon>
        <taxon>Micrococcales</taxon>
        <taxon>Micrococcaceae</taxon>
        <taxon>Glutamicibacter</taxon>
    </lineage>
</organism>
<protein>
    <submittedName>
        <fullName evidence="1">Uncharacterized protein</fullName>
    </submittedName>
</protein>
<reference evidence="2" key="2">
    <citation type="submission" date="2010-07" db="EMBL/GenBank/DDBJ databases">
        <title>Complete genome sequence of Arthrobacter arilaitensis (strain DSM 16368 / CIP 108037 / JCM 13566 / Re117).</title>
        <authorList>
            <person name="Genoscope."/>
        </authorList>
    </citation>
    <scope>NUCLEOTIDE SEQUENCE [LARGE SCALE GENOMIC DNA]</scope>
    <source>
        <strain evidence="2">DSM 16368 / CIP 108037 / IAM 15318 / JCM 13566 / Re117</strain>
    </source>
</reference>